<dbReference type="PANTHER" id="PTHR35120">
    <property type="entry name" value="HISTONE ACETYLTRANSFERASE KAT6B-LIKE"/>
    <property type="match status" value="1"/>
</dbReference>
<feature type="compositionally biased region" description="Basic residues" evidence="1">
    <location>
        <begin position="1"/>
        <end position="10"/>
    </location>
</feature>
<dbReference type="EMBL" id="JAUJYO010000012">
    <property type="protein sequence ID" value="KAK1301575.1"/>
    <property type="molecule type" value="Genomic_DNA"/>
</dbReference>
<evidence type="ECO:0000313" key="3">
    <source>
        <dbReference type="Proteomes" id="UP001180020"/>
    </source>
</evidence>
<organism evidence="2 3">
    <name type="scientific">Acorus calamus</name>
    <name type="common">Sweet flag</name>
    <dbReference type="NCBI Taxonomy" id="4465"/>
    <lineage>
        <taxon>Eukaryota</taxon>
        <taxon>Viridiplantae</taxon>
        <taxon>Streptophyta</taxon>
        <taxon>Embryophyta</taxon>
        <taxon>Tracheophyta</taxon>
        <taxon>Spermatophyta</taxon>
        <taxon>Magnoliopsida</taxon>
        <taxon>Liliopsida</taxon>
        <taxon>Acoraceae</taxon>
        <taxon>Acorus</taxon>
    </lineage>
</organism>
<evidence type="ECO:0000256" key="1">
    <source>
        <dbReference type="SAM" id="MobiDB-lite"/>
    </source>
</evidence>
<accession>A0AAV9DKZ6</accession>
<evidence type="ECO:0000313" key="2">
    <source>
        <dbReference type="EMBL" id="KAK1301575.1"/>
    </source>
</evidence>
<reference evidence="2" key="1">
    <citation type="journal article" date="2023" name="Nat. Commun.">
        <title>Diploid and tetraploid genomes of Acorus and the evolution of monocots.</title>
        <authorList>
            <person name="Ma L."/>
            <person name="Liu K.W."/>
            <person name="Li Z."/>
            <person name="Hsiao Y.Y."/>
            <person name="Qi Y."/>
            <person name="Fu T."/>
            <person name="Tang G.D."/>
            <person name="Zhang D."/>
            <person name="Sun W.H."/>
            <person name="Liu D.K."/>
            <person name="Li Y."/>
            <person name="Chen G.Z."/>
            <person name="Liu X.D."/>
            <person name="Liao X.Y."/>
            <person name="Jiang Y.T."/>
            <person name="Yu X."/>
            <person name="Hao Y."/>
            <person name="Huang J."/>
            <person name="Zhao X.W."/>
            <person name="Ke S."/>
            <person name="Chen Y.Y."/>
            <person name="Wu W.L."/>
            <person name="Hsu J.L."/>
            <person name="Lin Y.F."/>
            <person name="Huang M.D."/>
            <person name="Li C.Y."/>
            <person name="Huang L."/>
            <person name="Wang Z.W."/>
            <person name="Zhao X."/>
            <person name="Zhong W.Y."/>
            <person name="Peng D.H."/>
            <person name="Ahmad S."/>
            <person name="Lan S."/>
            <person name="Zhang J.S."/>
            <person name="Tsai W.C."/>
            <person name="Van de Peer Y."/>
            <person name="Liu Z.J."/>
        </authorList>
    </citation>
    <scope>NUCLEOTIDE SEQUENCE</scope>
    <source>
        <strain evidence="2">CP</strain>
    </source>
</reference>
<proteinExistence type="predicted"/>
<keyword evidence="3" id="KW-1185">Reference proteome</keyword>
<reference evidence="2" key="2">
    <citation type="submission" date="2023-06" db="EMBL/GenBank/DDBJ databases">
        <authorList>
            <person name="Ma L."/>
            <person name="Liu K.-W."/>
            <person name="Li Z."/>
            <person name="Hsiao Y.-Y."/>
            <person name="Qi Y."/>
            <person name="Fu T."/>
            <person name="Tang G."/>
            <person name="Zhang D."/>
            <person name="Sun W.-H."/>
            <person name="Liu D.-K."/>
            <person name="Li Y."/>
            <person name="Chen G.-Z."/>
            <person name="Liu X.-D."/>
            <person name="Liao X.-Y."/>
            <person name="Jiang Y.-T."/>
            <person name="Yu X."/>
            <person name="Hao Y."/>
            <person name="Huang J."/>
            <person name="Zhao X.-W."/>
            <person name="Ke S."/>
            <person name="Chen Y.-Y."/>
            <person name="Wu W.-L."/>
            <person name="Hsu J.-L."/>
            <person name="Lin Y.-F."/>
            <person name="Huang M.-D."/>
            <person name="Li C.-Y."/>
            <person name="Huang L."/>
            <person name="Wang Z.-W."/>
            <person name="Zhao X."/>
            <person name="Zhong W.-Y."/>
            <person name="Peng D.-H."/>
            <person name="Ahmad S."/>
            <person name="Lan S."/>
            <person name="Zhang J.-S."/>
            <person name="Tsai W.-C."/>
            <person name="Van De Peer Y."/>
            <person name="Liu Z.-J."/>
        </authorList>
    </citation>
    <scope>NUCLEOTIDE SEQUENCE</scope>
    <source>
        <strain evidence="2">CP</strain>
        <tissue evidence="2">Leaves</tissue>
    </source>
</reference>
<name>A0AAV9DKZ6_ACOCL</name>
<feature type="compositionally biased region" description="Basic residues" evidence="1">
    <location>
        <begin position="140"/>
        <end position="151"/>
    </location>
</feature>
<protein>
    <submittedName>
        <fullName evidence="2">Uncharacterized protein</fullName>
    </submittedName>
</protein>
<feature type="compositionally biased region" description="Acidic residues" evidence="1">
    <location>
        <begin position="96"/>
        <end position="107"/>
    </location>
</feature>
<sequence>MPKKRGRKPRPNPNMEESDDLPLQNPNIQESVEPPLQNPNIQESVEPPLQNPNIQESVEPPLQNPSPSIQTQEDDHPIPDPIMTVESPPPSQEPKPDDDEDDGEEESQTISVPDSPALDDTSTVAVSASASASASAAPRRTGKKKKKKKKKAVPEKKRLAFVERLENLKSNFRPVPFARPEGAVDLSVHEDLFRRLGILDFARLDLDRVIRSDLLVQLIANYDAPARASTVNGARIKVSRPDLGRALRLPSKKERAVSEAAAEDHEVFSQPEVVAVVKEFLSGYVLLHGDMWIVMDEARSATQLVKEGMAHKVDWAGLIWSMVEREISGSPKTGLCYYASHLQCLMKHQRPQLFEEDDLSMMKVQMEEDCDAKETVEMRIQMEEDCDAKETVELKDSEEVQEQREWFCLRPCSLEEVGNPSSECALTEAEGFDVLPKNPHLESLTSMDLLQTMEIPGAHYNPSPMMRSPNPCGPSDFMNNGKRMAECIDEDDIHQRQFGVGQSEHQKKMRIDDCAWPQESPNFDACMGQIQSWMNKARDLYVEKERAFTDSQMSMQHLLNERDEYIQYLVKSKEEDQQKRQVETAQWEHEYSIWTQLVTGYRKALLETRKAFADYVKRFPEGDKPIYKDVPGSGGLVLSTMELEKRRLVKEAEEKAFCQMVVESIEEFEKAYTNRFDEFAETITSHLKRMNAVKREAKHLKDIIYKNKDSLDA</sequence>
<dbReference type="PANTHER" id="PTHR35120:SF2">
    <property type="entry name" value="AMINOTRANSFERASE-LIKE PLANT MOBILE DOMAIN-CONTAINING PROTEIN"/>
    <property type="match status" value="1"/>
</dbReference>
<gene>
    <name evidence="2" type="ORF">QJS10_CPB12g01058</name>
</gene>
<feature type="compositionally biased region" description="Low complexity" evidence="1">
    <location>
        <begin position="121"/>
        <end position="137"/>
    </location>
</feature>
<dbReference type="AlphaFoldDB" id="A0AAV9DKZ6"/>
<comment type="caution">
    <text evidence="2">The sequence shown here is derived from an EMBL/GenBank/DDBJ whole genome shotgun (WGS) entry which is preliminary data.</text>
</comment>
<dbReference type="Proteomes" id="UP001180020">
    <property type="component" value="Unassembled WGS sequence"/>
</dbReference>
<feature type="region of interest" description="Disordered" evidence="1">
    <location>
        <begin position="1"/>
        <end position="156"/>
    </location>
</feature>